<dbReference type="Gene3D" id="3.90.190.20">
    <property type="entry name" value="Mur ligase, C-terminal domain"/>
    <property type="match status" value="1"/>
</dbReference>
<dbReference type="STRING" id="1802074.A3J15_03350"/>
<dbReference type="PANTHER" id="PTHR23135">
    <property type="entry name" value="MUR LIGASE FAMILY MEMBER"/>
    <property type="match status" value="1"/>
</dbReference>
<comment type="caution">
    <text evidence="3">The sequence shown here is derived from an EMBL/GenBank/DDBJ whole genome shotgun (WGS) entry which is preliminary data.</text>
</comment>
<evidence type="ECO:0000313" key="3">
    <source>
        <dbReference type="EMBL" id="OGK56963.1"/>
    </source>
</evidence>
<dbReference type="AlphaFoldDB" id="A0A1F7JMY5"/>
<sequence>MYQKIKNFFHLLEAIFSNMYFGYPSRTLKVIGVTGTDGKTTTTHLINHILKKAGKKTVMISSISAPGLHTTTPRPFELQKIFKNAITQQAEYVVLETTSHALDQFRVWGIDYEVSVITNITREHLDYHKVYEDYVSTKVKLLKLSKIKIVNHDDESFDVITKFIESAKLITYGLTCESDYGWQPTFSSKIKGQYNKLNILAAYAVCHKLGLNDKTIISAINDFILPTGRLDVIYKRDFKVIIDFAHTPNAIYNVLTAVKHEFQLQGRIIHVFGSAGLRDFSKRQAMGKASGQFADRVILTEEDYRTEKLEKICREIGSGLSELGFKQVEPTDLQKASNKSFCKLSDRSEAIRAAIEMAKPGDIVIMTGKSHEKSLARGTKEYPWDEYNAVRMALKQFSKD</sequence>
<proteinExistence type="predicted"/>
<dbReference type="InterPro" id="IPR036565">
    <property type="entry name" value="Mur-like_cat_sf"/>
</dbReference>
<dbReference type="GO" id="GO:0016881">
    <property type="term" value="F:acid-amino acid ligase activity"/>
    <property type="evidence" value="ECO:0007669"/>
    <property type="project" value="InterPro"/>
</dbReference>
<dbReference type="EMBL" id="MGAY01000018">
    <property type="protein sequence ID" value="OGK56963.1"/>
    <property type="molecule type" value="Genomic_DNA"/>
</dbReference>
<dbReference type="SUPFAM" id="SSF53244">
    <property type="entry name" value="MurD-like peptide ligases, peptide-binding domain"/>
    <property type="match status" value="1"/>
</dbReference>
<gene>
    <name evidence="3" type="ORF">A3J15_03350</name>
</gene>
<evidence type="ECO:0000259" key="2">
    <source>
        <dbReference type="Pfam" id="PF08245"/>
    </source>
</evidence>
<dbReference type="Pfam" id="PF02875">
    <property type="entry name" value="Mur_ligase_C"/>
    <property type="match status" value="1"/>
</dbReference>
<dbReference type="InterPro" id="IPR013221">
    <property type="entry name" value="Mur_ligase_cen"/>
</dbReference>
<evidence type="ECO:0000313" key="4">
    <source>
        <dbReference type="Proteomes" id="UP000176376"/>
    </source>
</evidence>
<dbReference type="InterPro" id="IPR004101">
    <property type="entry name" value="Mur_ligase_C"/>
</dbReference>
<dbReference type="InterPro" id="IPR036615">
    <property type="entry name" value="Mur_ligase_C_dom_sf"/>
</dbReference>
<dbReference type="Proteomes" id="UP000176376">
    <property type="component" value="Unassembled WGS sequence"/>
</dbReference>
<organism evidence="3 4">
    <name type="scientific">Candidatus Roizmanbacteria bacterium RIFCSPLOWO2_02_FULL_38_10</name>
    <dbReference type="NCBI Taxonomy" id="1802074"/>
    <lineage>
        <taxon>Bacteria</taxon>
        <taxon>Candidatus Roizmaniibacteriota</taxon>
    </lineage>
</organism>
<protein>
    <recommendedName>
        <fullName evidence="5">UDP-N-acetylmuramoyl-L-alanyl-D-glutamate--2, 6-diaminopimelate ligase</fullName>
    </recommendedName>
</protein>
<accession>A0A1F7JMY5</accession>
<name>A0A1F7JMY5_9BACT</name>
<dbReference type="PANTHER" id="PTHR23135:SF4">
    <property type="entry name" value="UDP-N-ACETYLMURAMOYL-L-ALANYL-D-GLUTAMATE--2,6-DIAMINOPIMELATE LIGASE MURE HOMOLOG, CHLOROPLASTIC"/>
    <property type="match status" value="1"/>
</dbReference>
<feature type="domain" description="Mur ligase central" evidence="2">
    <location>
        <begin position="33"/>
        <end position="183"/>
    </location>
</feature>
<dbReference type="Pfam" id="PF08245">
    <property type="entry name" value="Mur_ligase_M"/>
    <property type="match status" value="1"/>
</dbReference>
<evidence type="ECO:0008006" key="5">
    <source>
        <dbReference type="Google" id="ProtNLM"/>
    </source>
</evidence>
<dbReference type="SUPFAM" id="SSF53623">
    <property type="entry name" value="MurD-like peptide ligases, catalytic domain"/>
    <property type="match status" value="1"/>
</dbReference>
<evidence type="ECO:0000259" key="1">
    <source>
        <dbReference type="Pfam" id="PF02875"/>
    </source>
</evidence>
<dbReference type="Gene3D" id="3.40.1190.10">
    <property type="entry name" value="Mur-like, catalytic domain"/>
    <property type="match status" value="1"/>
</dbReference>
<dbReference type="GO" id="GO:0005524">
    <property type="term" value="F:ATP binding"/>
    <property type="evidence" value="ECO:0007669"/>
    <property type="project" value="InterPro"/>
</dbReference>
<reference evidence="3 4" key="1">
    <citation type="journal article" date="2016" name="Nat. Commun.">
        <title>Thousands of microbial genomes shed light on interconnected biogeochemical processes in an aquifer system.</title>
        <authorList>
            <person name="Anantharaman K."/>
            <person name="Brown C.T."/>
            <person name="Hug L.A."/>
            <person name="Sharon I."/>
            <person name="Castelle C.J."/>
            <person name="Probst A.J."/>
            <person name="Thomas B.C."/>
            <person name="Singh A."/>
            <person name="Wilkins M.J."/>
            <person name="Karaoz U."/>
            <person name="Brodie E.L."/>
            <person name="Williams K.H."/>
            <person name="Hubbard S.S."/>
            <person name="Banfield J.F."/>
        </authorList>
    </citation>
    <scope>NUCLEOTIDE SEQUENCE [LARGE SCALE GENOMIC DNA]</scope>
</reference>
<feature type="domain" description="Mur ligase C-terminal" evidence="1">
    <location>
        <begin position="228"/>
        <end position="369"/>
    </location>
</feature>